<proteinExistence type="inferred from homology"/>
<protein>
    <submittedName>
        <fullName evidence="3">Uncharacterized protein YqgV (UPF0045/DUF77 family)</fullName>
    </submittedName>
</protein>
<dbReference type="EMBL" id="JAUSUA010000002">
    <property type="protein sequence ID" value="MDQ0207138.1"/>
    <property type="molecule type" value="Genomic_DNA"/>
</dbReference>
<reference evidence="3 4" key="1">
    <citation type="submission" date="2023-07" db="EMBL/GenBank/DDBJ databases">
        <title>Genomic Encyclopedia of Type Strains, Phase IV (KMG-IV): sequencing the most valuable type-strain genomes for metagenomic binning, comparative biology and taxonomic classification.</title>
        <authorList>
            <person name="Goeker M."/>
        </authorList>
    </citation>
    <scope>NUCLEOTIDE SEQUENCE [LARGE SCALE GENOMIC DNA]</scope>
    <source>
        <strain evidence="3 4">DSM 19154</strain>
    </source>
</reference>
<dbReference type="SUPFAM" id="SSF89957">
    <property type="entry name" value="MTH1187/YkoF-like"/>
    <property type="match status" value="1"/>
</dbReference>
<evidence type="ECO:0000313" key="4">
    <source>
        <dbReference type="Proteomes" id="UP001225034"/>
    </source>
</evidence>
<accession>A0ABT9YGZ2</accession>
<comment type="caution">
    <text evidence="3">The sequence shown here is derived from an EMBL/GenBank/DDBJ whole genome shotgun (WGS) entry which is preliminary data.</text>
</comment>
<organism evidence="3 4">
    <name type="scientific">Alkalicoccobacillus murimartini</name>
    <dbReference type="NCBI Taxonomy" id="171685"/>
    <lineage>
        <taxon>Bacteria</taxon>
        <taxon>Bacillati</taxon>
        <taxon>Bacillota</taxon>
        <taxon>Bacilli</taxon>
        <taxon>Bacillales</taxon>
        <taxon>Bacillaceae</taxon>
        <taxon>Alkalicoccobacillus</taxon>
    </lineage>
</organism>
<dbReference type="Proteomes" id="UP001225034">
    <property type="component" value="Unassembled WGS sequence"/>
</dbReference>
<comment type="similarity">
    <text evidence="1">Belongs to the UPF0045 family.</text>
</comment>
<dbReference type="Pfam" id="PF01910">
    <property type="entry name" value="Thiamine_BP"/>
    <property type="match status" value="1"/>
</dbReference>
<dbReference type="Gene3D" id="3.30.70.930">
    <property type="match status" value="1"/>
</dbReference>
<dbReference type="PANTHER" id="PTHR33777:SF1">
    <property type="entry name" value="UPF0045 PROTEIN ECM15"/>
    <property type="match status" value="1"/>
</dbReference>
<dbReference type="InterPro" id="IPR002767">
    <property type="entry name" value="Thiamine_BP"/>
</dbReference>
<evidence type="ECO:0000256" key="1">
    <source>
        <dbReference type="ARBA" id="ARBA00010272"/>
    </source>
</evidence>
<dbReference type="PANTHER" id="PTHR33777">
    <property type="entry name" value="UPF0045 PROTEIN ECM15"/>
    <property type="match status" value="1"/>
</dbReference>
<keyword evidence="4" id="KW-1185">Reference proteome</keyword>
<gene>
    <name evidence="3" type="ORF">J2S05_001937</name>
</gene>
<feature type="domain" description="Thiamine-binding protein" evidence="2">
    <location>
        <begin position="7"/>
        <end position="90"/>
    </location>
</feature>
<name>A0ABT9YGZ2_9BACI</name>
<evidence type="ECO:0000313" key="3">
    <source>
        <dbReference type="EMBL" id="MDQ0207138.1"/>
    </source>
</evidence>
<dbReference type="InterPro" id="IPR029756">
    <property type="entry name" value="MTH1187/YkoF-like"/>
</dbReference>
<dbReference type="RefSeq" id="WP_370873625.1">
    <property type="nucleotide sequence ID" value="NZ_JAUSUA010000002.1"/>
</dbReference>
<sequence length="92" mass="9906">MSTVVAGIQILPNGKDDHTEGILSEIVNVIKESGLTYEVGPLETVVEGELGTVLDVIKKSNQKSVELGANEVLSNIKIQYRPSGTSIKEKKQ</sequence>
<evidence type="ECO:0000259" key="2">
    <source>
        <dbReference type="Pfam" id="PF01910"/>
    </source>
</evidence>
<dbReference type="InterPro" id="IPR051614">
    <property type="entry name" value="UPF0045_domain"/>
</dbReference>